<feature type="domain" description="AB hydrolase-1" evidence="3">
    <location>
        <begin position="46"/>
        <end position="298"/>
    </location>
</feature>
<dbReference type="EMBL" id="JBHSLD010000006">
    <property type="protein sequence ID" value="MFC5380175.1"/>
    <property type="molecule type" value="Genomic_DNA"/>
</dbReference>
<protein>
    <submittedName>
        <fullName evidence="4">Alpha/beta fold hydrolase</fullName>
    </submittedName>
</protein>
<dbReference type="InterPro" id="IPR029058">
    <property type="entry name" value="AB_hydrolase_fold"/>
</dbReference>
<dbReference type="Proteomes" id="UP001596122">
    <property type="component" value="Unassembled WGS sequence"/>
</dbReference>
<organism evidence="4 5">
    <name type="scientific">Aquipuribacter nitratireducens</name>
    <dbReference type="NCBI Taxonomy" id="650104"/>
    <lineage>
        <taxon>Bacteria</taxon>
        <taxon>Bacillati</taxon>
        <taxon>Actinomycetota</taxon>
        <taxon>Actinomycetes</taxon>
        <taxon>Micrococcales</taxon>
        <taxon>Intrasporangiaceae</taxon>
        <taxon>Aquipuribacter</taxon>
    </lineage>
</organism>
<accession>A0ABW0GM01</accession>
<dbReference type="SUPFAM" id="SSF53474">
    <property type="entry name" value="alpha/beta-Hydrolases"/>
    <property type="match status" value="1"/>
</dbReference>
<evidence type="ECO:0000256" key="1">
    <source>
        <dbReference type="ARBA" id="ARBA00010088"/>
    </source>
</evidence>
<dbReference type="PANTHER" id="PTHR43248:SF3">
    <property type="entry name" value="AB HYDROLASE-1 DOMAIN-CONTAINING PROTEIN"/>
    <property type="match status" value="1"/>
</dbReference>
<reference evidence="5" key="1">
    <citation type="journal article" date="2019" name="Int. J. Syst. Evol. Microbiol.">
        <title>The Global Catalogue of Microorganisms (GCM) 10K type strain sequencing project: providing services to taxonomists for standard genome sequencing and annotation.</title>
        <authorList>
            <consortium name="The Broad Institute Genomics Platform"/>
            <consortium name="The Broad Institute Genome Sequencing Center for Infectious Disease"/>
            <person name="Wu L."/>
            <person name="Ma J."/>
        </authorList>
    </citation>
    <scope>NUCLEOTIDE SEQUENCE [LARGE SCALE GENOMIC DNA]</scope>
    <source>
        <strain evidence="5">CCUG 43114</strain>
    </source>
</reference>
<dbReference type="RefSeq" id="WP_340267063.1">
    <property type="nucleotide sequence ID" value="NZ_JBBEOG010000001.1"/>
</dbReference>
<dbReference type="PANTHER" id="PTHR43248">
    <property type="entry name" value="2-SUCCINYL-6-HYDROXY-2,4-CYCLOHEXADIENE-1-CARBOXYLATE SYNTHASE"/>
    <property type="match status" value="1"/>
</dbReference>
<keyword evidence="2 4" id="KW-0378">Hydrolase</keyword>
<name>A0ABW0GM01_9MICO</name>
<dbReference type="InterPro" id="IPR000073">
    <property type="entry name" value="AB_hydrolase_1"/>
</dbReference>
<comment type="caution">
    <text evidence="4">The sequence shown here is derived from an EMBL/GenBank/DDBJ whole genome shotgun (WGS) entry which is preliminary data.</text>
</comment>
<evidence type="ECO:0000256" key="2">
    <source>
        <dbReference type="ARBA" id="ARBA00022801"/>
    </source>
</evidence>
<dbReference type="GO" id="GO:0016787">
    <property type="term" value="F:hydrolase activity"/>
    <property type="evidence" value="ECO:0007669"/>
    <property type="project" value="UniProtKB-KW"/>
</dbReference>
<dbReference type="Gene3D" id="3.40.50.1820">
    <property type="entry name" value="alpha/beta hydrolase"/>
    <property type="match status" value="1"/>
</dbReference>
<evidence type="ECO:0000313" key="5">
    <source>
        <dbReference type="Proteomes" id="UP001596122"/>
    </source>
</evidence>
<dbReference type="Pfam" id="PF12697">
    <property type="entry name" value="Abhydrolase_6"/>
    <property type="match status" value="1"/>
</dbReference>
<keyword evidence="5" id="KW-1185">Reference proteome</keyword>
<sequence length="319" mass="33398">MSAEPTRPAGAAVPDVVPDVVALPGRDVHLAVRRTVPVGGPWALAVLVHGLASNARMWDACAAALARHGVASVAVDQREHGASATLPDAPRTAGTVDTPTAAGDVAALVGLLRSEHAFSGLPVVLAGQSWGGNVVLEAAARGVEGVAALALVDGGWLRFDGDEPFEQVWRRLAPPGWDGATWRDAEDRLATALADWGPHALPAVLANLTSEPPGDPDGRVRNVLPLASHERILRSMHAQDPRTLYPAVTVPVLLAPAGRQPSADRVAEAVAGLSHPLLRRYDDAHHDLHLQHPDRLAADLVDVLAAAGVRPPEHQEEPS</sequence>
<evidence type="ECO:0000259" key="3">
    <source>
        <dbReference type="Pfam" id="PF12697"/>
    </source>
</evidence>
<evidence type="ECO:0000313" key="4">
    <source>
        <dbReference type="EMBL" id="MFC5380175.1"/>
    </source>
</evidence>
<dbReference type="InterPro" id="IPR051601">
    <property type="entry name" value="Serine_prot/Carboxylest_S33"/>
</dbReference>
<gene>
    <name evidence="4" type="ORF">ACFPJ6_05185</name>
</gene>
<comment type="similarity">
    <text evidence="1">Belongs to the peptidase S33 family.</text>
</comment>
<proteinExistence type="inferred from homology"/>